<sequence>MCDIRAKDIIQWQNEQISYRDVKGKPYAPTYLKTLQSKLSALYNHAVRFYELKSNPVVVKAGPLGKSHIPIKHFKLEKSLER</sequence>
<evidence type="ECO:0000313" key="2">
    <source>
        <dbReference type="Proteomes" id="UP000236311"/>
    </source>
</evidence>
<organism evidence="1 2">
    <name type="scientific">Acetatifactor muris</name>
    <dbReference type="NCBI Taxonomy" id="879566"/>
    <lineage>
        <taxon>Bacteria</taxon>
        <taxon>Bacillati</taxon>
        <taxon>Bacillota</taxon>
        <taxon>Clostridia</taxon>
        <taxon>Lachnospirales</taxon>
        <taxon>Lachnospiraceae</taxon>
        <taxon>Acetatifactor</taxon>
    </lineage>
</organism>
<gene>
    <name evidence="1" type="ORF">AMURIS_05599</name>
</gene>
<evidence type="ECO:0000313" key="1">
    <source>
        <dbReference type="EMBL" id="SOY32831.1"/>
    </source>
</evidence>
<dbReference type="EMBL" id="OFSM01000078">
    <property type="protein sequence ID" value="SOY32831.1"/>
    <property type="molecule type" value="Genomic_DNA"/>
</dbReference>
<name>A0A2K4ZQQ9_9FIRM</name>
<accession>A0A2K4ZQQ9</accession>
<keyword evidence="2" id="KW-1185">Reference proteome</keyword>
<protein>
    <recommendedName>
        <fullName evidence="3">Core-binding (CB) domain-containing protein</fullName>
    </recommendedName>
</protein>
<evidence type="ECO:0008006" key="3">
    <source>
        <dbReference type="Google" id="ProtNLM"/>
    </source>
</evidence>
<proteinExistence type="predicted"/>
<reference evidence="1 2" key="1">
    <citation type="submission" date="2018-01" db="EMBL/GenBank/DDBJ databases">
        <authorList>
            <person name="Gaut B.S."/>
            <person name="Morton B.R."/>
            <person name="Clegg M.T."/>
            <person name="Duvall M.R."/>
        </authorList>
    </citation>
    <scope>NUCLEOTIDE SEQUENCE [LARGE SCALE GENOMIC DNA]</scope>
    <source>
        <strain evidence="1">GP69</strain>
    </source>
</reference>
<dbReference type="AlphaFoldDB" id="A0A2K4ZQQ9"/>
<dbReference type="Proteomes" id="UP000236311">
    <property type="component" value="Unassembled WGS sequence"/>
</dbReference>